<dbReference type="PANTHER" id="PTHR45649:SF26">
    <property type="entry name" value="OS04G0435100 PROTEIN"/>
    <property type="match status" value="1"/>
</dbReference>
<organism evidence="7 8">
    <name type="scientific">Paenibacillus septentrionalis</name>
    <dbReference type="NCBI Taxonomy" id="429342"/>
    <lineage>
        <taxon>Bacteria</taxon>
        <taxon>Bacillati</taxon>
        <taxon>Bacillota</taxon>
        <taxon>Bacilli</taxon>
        <taxon>Bacillales</taxon>
        <taxon>Paenibacillaceae</taxon>
        <taxon>Paenibacillus</taxon>
    </lineage>
</organism>
<protein>
    <submittedName>
        <fullName evidence="7">APC family permease</fullName>
    </submittedName>
</protein>
<feature type="transmembrane region" description="Helical" evidence="6">
    <location>
        <begin position="301"/>
        <end position="328"/>
    </location>
</feature>
<evidence type="ECO:0000256" key="2">
    <source>
        <dbReference type="ARBA" id="ARBA00022448"/>
    </source>
</evidence>
<keyword evidence="5 6" id="KW-0472">Membrane</keyword>
<feature type="transmembrane region" description="Helical" evidence="6">
    <location>
        <begin position="6"/>
        <end position="23"/>
    </location>
</feature>
<dbReference type="InterPro" id="IPR002293">
    <property type="entry name" value="AA/rel_permease1"/>
</dbReference>
<name>A0ABW1V3B1_9BACL</name>
<sequence>MIGLVLFMLLVFIAVLSMIAITLKVQSSLRKQNYISGVRYGKVVQQLQDKHELHRFGFGQYFRRQYGELSIFSISMNAIGVFPIALLLLAPMVMQGGLVNSLFVYSGVGLLFIVIVALIGQYLSTQPTAGGLYHAALRRGGTWLGSFVGGLQLMGQLCMLLGYSYGVVYFLRLLQLPMLSWLEHPGAFTLAVAGVIVLQGVIGLLKSSYYPILHNASIAVQVVGVIALLIVCYQALRGDSYSGMHLFALDTSVANWFSNANQLTPMNIGLMVALACRFFIGGDASAQSAEETIEPKVRIAWSTLLSTCYSYMVGLILLLVLAIVYMNLGLQATNASGTEWLSLLAASIPGLGNVLIVLALLSCWLSSTTMLHVSARTLMAMARDGIVPLSDQLSKISYQKQEPRHALVGVQFIALGLLLALFLVGAQHYFITVSLLAFICYALIYVLLLYGVPLDQKTALWKLEEWDRPIRLVSVLLLIGLASAAGAALAYTELLIVFVPLVLLWLYAVVKRGFATKLLQYDAGGSRDLFEMESQMPLH</sequence>
<reference evidence="8" key="1">
    <citation type="journal article" date="2019" name="Int. J. Syst. Evol. Microbiol.">
        <title>The Global Catalogue of Microorganisms (GCM) 10K type strain sequencing project: providing services to taxonomists for standard genome sequencing and annotation.</title>
        <authorList>
            <consortium name="The Broad Institute Genomics Platform"/>
            <consortium name="The Broad Institute Genome Sequencing Center for Infectious Disease"/>
            <person name="Wu L."/>
            <person name="Ma J."/>
        </authorList>
    </citation>
    <scope>NUCLEOTIDE SEQUENCE [LARGE SCALE GENOMIC DNA]</scope>
    <source>
        <strain evidence="8">PCU 280</strain>
    </source>
</reference>
<evidence type="ECO:0000256" key="1">
    <source>
        <dbReference type="ARBA" id="ARBA00004141"/>
    </source>
</evidence>
<keyword evidence="4 6" id="KW-1133">Transmembrane helix</keyword>
<dbReference type="PIRSF" id="PIRSF006060">
    <property type="entry name" value="AA_transporter"/>
    <property type="match status" value="1"/>
</dbReference>
<feature type="transmembrane region" description="Helical" evidence="6">
    <location>
        <begin position="143"/>
        <end position="166"/>
    </location>
</feature>
<dbReference type="PANTHER" id="PTHR45649">
    <property type="entry name" value="AMINO-ACID PERMEASE BAT1"/>
    <property type="match status" value="1"/>
</dbReference>
<evidence type="ECO:0000313" key="7">
    <source>
        <dbReference type="EMBL" id="MFC6332108.1"/>
    </source>
</evidence>
<feature type="transmembrane region" description="Helical" evidence="6">
    <location>
        <begin position="470"/>
        <end position="488"/>
    </location>
</feature>
<evidence type="ECO:0000313" key="8">
    <source>
        <dbReference type="Proteomes" id="UP001596233"/>
    </source>
</evidence>
<dbReference type="EMBL" id="JBHSTE010000002">
    <property type="protein sequence ID" value="MFC6332108.1"/>
    <property type="molecule type" value="Genomic_DNA"/>
</dbReference>
<proteinExistence type="predicted"/>
<dbReference type="Pfam" id="PF13520">
    <property type="entry name" value="AA_permease_2"/>
    <property type="match status" value="1"/>
</dbReference>
<evidence type="ECO:0000256" key="6">
    <source>
        <dbReference type="SAM" id="Phobius"/>
    </source>
</evidence>
<feature type="transmembrane region" description="Helical" evidence="6">
    <location>
        <begin position="405"/>
        <end position="423"/>
    </location>
</feature>
<feature type="transmembrane region" description="Helical" evidence="6">
    <location>
        <begin position="186"/>
        <end position="205"/>
    </location>
</feature>
<feature type="transmembrane region" description="Helical" evidence="6">
    <location>
        <begin position="102"/>
        <end position="123"/>
    </location>
</feature>
<evidence type="ECO:0000256" key="3">
    <source>
        <dbReference type="ARBA" id="ARBA00022692"/>
    </source>
</evidence>
<dbReference type="Gene3D" id="1.20.1740.10">
    <property type="entry name" value="Amino acid/polyamine transporter I"/>
    <property type="match status" value="1"/>
</dbReference>
<dbReference type="RefSeq" id="WP_379232125.1">
    <property type="nucleotide sequence ID" value="NZ_JBHSTE010000002.1"/>
</dbReference>
<keyword evidence="2" id="KW-0813">Transport</keyword>
<feature type="transmembrane region" description="Helical" evidence="6">
    <location>
        <begin position="340"/>
        <end position="366"/>
    </location>
</feature>
<feature type="transmembrane region" description="Helical" evidence="6">
    <location>
        <begin position="212"/>
        <end position="236"/>
    </location>
</feature>
<evidence type="ECO:0000256" key="4">
    <source>
        <dbReference type="ARBA" id="ARBA00022989"/>
    </source>
</evidence>
<comment type="subcellular location">
    <subcellularLocation>
        <location evidence="1">Membrane</location>
        <topology evidence="1">Multi-pass membrane protein</topology>
    </subcellularLocation>
</comment>
<feature type="transmembrane region" description="Helical" evidence="6">
    <location>
        <begin position="256"/>
        <end position="280"/>
    </location>
</feature>
<feature type="transmembrane region" description="Helical" evidence="6">
    <location>
        <begin position="69"/>
        <end position="90"/>
    </location>
</feature>
<feature type="transmembrane region" description="Helical" evidence="6">
    <location>
        <begin position="494"/>
        <end position="510"/>
    </location>
</feature>
<keyword evidence="8" id="KW-1185">Reference proteome</keyword>
<feature type="transmembrane region" description="Helical" evidence="6">
    <location>
        <begin position="429"/>
        <end position="450"/>
    </location>
</feature>
<comment type="caution">
    <text evidence="7">The sequence shown here is derived from an EMBL/GenBank/DDBJ whole genome shotgun (WGS) entry which is preliminary data.</text>
</comment>
<dbReference type="Proteomes" id="UP001596233">
    <property type="component" value="Unassembled WGS sequence"/>
</dbReference>
<gene>
    <name evidence="7" type="ORF">ACFP56_05690</name>
</gene>
<accession>A0ABW1V3B1</accession>
<evidence type="ECO:0000256" key="5">
    <source>
        <dbReference type="ARBA" id="ARBA00023136"/>
    </source>
</evidence>
<keyword evidence="3 6" id="KW-0812">Transmembrane</keyword>